<feature type="compositionally biased region" description="Polar residues" evidence="6">
    <location>
        <begin position="237"/>
        <end position="262"/>
    </location>
</feature>
<evidence type="ECO:0000256" key="3">
    <source>
        <dbReference type="ARBA" id="ARBA00022833"/>
    </source>
</evidence>
<evidence type="ECO:0000313" key="8">
    <source>
        <dbReference type="EMBL" id="KAK7676787.1"/>
    </source>
</evidence>
<feature type="region of interest" description="Disordered" evidence="6">
    <location>
        <begin position="1"/>
        <end position="299"/>
    </location>
</feature>
<proteinExistence type="predicted"/>
<dbReference type="AlphaFoldDB" id="A0AAW0FCM0"/>
<organism evidence="8 9">
    <name type="scientific">Cerrena zonata</name>
    <dbReference type="NCBI Taxonomy" id="2478898"/>
    <lineage>
        <taxon>Eukaryota</taxon>
        <taxon>Fungi</taxon>
        <taxon>Dikarya</taxon>
        <taxon>Basidiomycota</taxon>
        <taxon>Agaricomycotina</taxon>
        <taxon>Agaricomycetes</taxon>
        <taxon>Polyporales</taxon>
        <taxon>Cerrenaceae</taxon>
        <taxon>Cerrena</taxon>
    </lineage>
</organism>
<dbReference type="GO" id="GO:0030695">
    <property type="term" value="F:GTPase regulator activity"/>
    <property type="evidence" value="ECO:0007669"/>
    <property type="project" value="UniProtKB-ARBA"/>
</dbReference>
<evidence type="ECO:0000259" key="7">
    <source>
        <dbReference type="PROSITE" id="PS50023"/>
    </source>
</evidence>
<feature type="domain" description="LIM zinc-binding" evidence="7">
    <location>
        <begin position="613"/>
        <end position="672"/>
    </location>
</feature>
<feature type="region of interest" description="Disordered" evidence="6">
    <location>
        <begin position="318"/>
        <end position="464"/>
    </location>
</feature>
<protein>
    <recommendedName>
        <fullName evidence="7">LIM zinc-binding domain-containing protein</fullName>
    </recommendedName>
</protein>
<feature type="compositionally biased region" description="Polar residues" evidence="6">
    <location>
        <begin position="108"/>
        <end position="117"/>
    </location>
</feature>
<dbReference type="Proteomes" id="UP001385951">
    <property type="component" value="Unassembled WGS sequence"/>
</dbReference>
<feature type="domain" description="LIM zinc-binding" evidence="7">
    <location>
        <begin position="757"/>
        <end position="818"/>
    </location>
</feature>
<dbReference type="PANTHER" id="PTHR24205">
    <property type="entry name" value="FOUR AND A HALF LIM DOMAINS PROTEIN"/>
    <property type="match status" value="1"/>
</dbReference>
<comment type="caution">
    <text evidence="8">The sequence shown here is derived from an EMBL/GenBank/DDBJ whole genome shotgun (WGS) entry which is preliminary data.</text>
</comment>
<evidence type="ECO:0000256" key="1">
    <source>
        <dbReference type="ARBA" id="ARBA00022723"/>
    </source>
</evidence>
<dbReference type="GO" id="GO:0005634">
    <property type="term" value="C:nucleus"/>
    <property type="evidence" value="ECO:0007669"/>
    <property type="project" value="TreeGrafter"/>
</dbReference>
<dbReference type="PANTHER" id="PTHR24205:SF16">
    <property type="entry name" value="GH01042P-RELATED"/>
    <property type="match status" value="1"/>
</dbReference>
<dbReference type="PROSITE" id="PS00478">
    <property type="entry name" value="LIM_DOMAIN_1"/>
    <property type="match status" value="1"/>
</dbReference>
<evidence type="ECO:0000256" key="4">
    <source>
        <dbReference type="ARBA" id="ARBA00023038"/>
    </source>
</evidence>
<keyword evidence="4 5" id="KW-0440">LIM domain</keyword>
<dbReference type="Gene3D" id="2.10.110.10">
    <property type="entry name" value="Cysteine Rich Protein"/>
    <property type="match status" value="3"/>
</dbReference>
<keyword evidence="3 5" id="KW-0862">Zinc</keyword>
<feature type="compositionally biased region" description="Low complexity" evidence="6">
    <location>
        <begin position="362"/>
        <end position="376"/>
    </location>
</feature>
<keyword evidence="2" id="KW-0677">Repeat</keyword>
<dbReference type="Pfam" id="PF00412">
    <property type="entry name" value="LIM"/>
    <property type="match status" value="2"/>
</dbReference>
<evidence type="ECO:0000256" key="6">
    <source>
        <dbReference type="SAM" id="MobiDB-lite"/>
    </source>
</evidence>
<dbReference type="FunFam" id="2.10.110.10:FF:000009">
    <property type="entry name" value="Paxillin isoform 1"/>
    <property type="match status" value="1"/>
</dbReference>
<sequence>MMQQHAGPSNSGNSVQSDLPPVGQKFVPLWKRALPSPAVQGGSAPNTPVMQSNTHNMSPIPPGPLPNTIADLRPSLQSQAVVGRRGTTSRPLPQSPGMTPQAGPSRGSVPNINSHGQLPNPPNQSPASVPRPGPAPLNSTLSQMDNSVIPSNSPFMRRERSRTLPQPSVASPTAPAMQRPEPIGRSVRTPSTSSDDDLSGISLLQRRSIHKDANGVNPVPTARTPSPQYGIKDMPSRSPQTTPRGQSAGNSNHVRAPSSPTRQRPPLPVRRDTSPVRPDPSHQTTSSSPERVPTLIHDASERQSSIYKFAVMDVLGIKGPESPTKRTQQSNPTPAMRRSQTEQPRWPDDVPKLPRPPAQNMSAPGSSRSTSPSRTSQIRSDLPVRDQSLNNPVANVSFRERQSYHHRAPPNLDDAPPPSLRRSPSPDPHRRAPSGLPNIRTQTHNSWTSPTYGRTPSSAVTPDSAASIFTLSEFPAVPTHAPQPLPPQININSLPQVKSNKGGPRNSPQRHSRSAKREENERPSIPKISFPADPNDSDDSDGPQPVINVSGPDGNSSNPVISIGNFDDDDDDGQFPGISISVADDSTPSQPERPRRAHRDLPPPASVLGKGGRFCGGCGGTIIGRIVSAMGERWHPTCFKCVVCDEHLENLSSYEHEGRPYCHLDYHDMFAPRCYHCQTTIVDEIFITLDDPDLGKRTYHEQHFFCAECGDPFVPPGSGSRSFSGDGTFKADEDDVGFTVYKGHPYCETCHVRLRMPKCQRCKKSIRDGMQAVEALGGKWCWECFTCASCDQPFEDPSFFQRDNKAFCERCFSIMIKNEM</sequence>
<dbReference type="PROSITE" id="PS50023">
    <property type="entry name" value="LIM_DOMAIN_2"/>
    <property type="match status" value="2"/>
</dbReference>
<feature type="compositionally biased region" description="Polar residues" evidence="6">
    <location>
        <begin position="1"/>
        <end position="17"/>
    </location>
</feature>
<feature type="region of interest" description="Disordered" evidence="6">
    <location>
        <begin position="476"/>
        <end position="603"/>
    </location>
</feature>
<accession>A0AAW0FCM0</accession>
<feature type="compositionally biased region" description="Basic and acidic residues" evidence="6">
    <location>
        <begin position="515"/>
        <end position="524"/>
    </location>
</feature>
<evidence type="ECO:0000313" key="9">
    <source>
        <dbReference type="Proteomes" id="UP001385951"/>
    </source>
</evidence>
<dbReference type="CDD" id="cd08368">
    <property type="entry name" value="LIM"/>
    <property type="match status" value="3"/>
</dbReference>
<feature type="compositionally biased region" description="Polar residues" evidence="6">
    <location>
        <begin position="75"/>
        <end position="98"/>
    </location>
</feature>
<dbReference type="GO" id="GO:0003712">
    <property type="term" value="F:transcription coregulator activity"/>
    <property type="evidence" value="ECO:0007669"/>
    <property type="project" value="TreeGrafter"/>
</dbReference>
<evidence type="ECO:0000256" key="5">
    <source>
        <dbReference type="PROSITE-ProRule" id="PRU00125"/>
    </source>
</evidence>
<dbReference type="EMBL" id="JASBNA010000104">
    <property type="protein sequence ID" value="KAK7676787.1"/>
    <property type="molecule type" value="Genomic_DNA"/>
</dbReference>
<dbReference type="InterPro" id="IPR001781">
    <property type="entry name" value="Znf_LIM"/>
</dbReference>
<gene>
    <name evidence="8" type="ORF">QCA50_020255</name>
</gene>
<evidence type="ECO:0000256" key="2">
    <source>
        <dbReference type="ARBA" id="ARBA00022737"/>
    </source>
</evidence>
<dbReference type="SMART" id="SM00132">
    <property type="entry name" value="LIM"/>
    <property type="match status" value="3"/>
</dbReference>
<feature type="compositionally biased region" description="Pro residues" evidence="6">
    <location>
        <begin position="119"/>
        <end position="135"/>
    </location>
</feature>
<feature type="compositionally biased region" description="Polar residues" evidence="6">
    <location>
        <begin position="43"/>
        <end position="57"/>
    </location>
</feature>
<feature type="compositionally biased region" description="Polar residues" evidence="6">
    <location>
        <begin position="439"/>
        <end position="461"/>
    </location>
</feature>
<keyword evidence="1 5" id="KW-0479">Metal-binding</keyword>
<keyword evidence="9" id="KW-1185">Reference proteome</keyword>
<feature type="compositionally biased region" description="Polar residues" evidence="6">
    <location>
        <begin position="489"/>
        <end position="499"/>
    </location>
</feature>
<dbReference type="GO" id="GO:0046872">
    <property type="term" value="F:metal ion binding"/>
    <property type="evidence" value="ECO:0007669"/>
    <property type="project" value="UniProtKB-KW"/>
</dbReference>
<name>A0AAW0FCM0_9APHY</name>
<feature type="compositionally biased region" description="Polar residues" evidence="6">
    <location>
        <begin position="137"/>
        <end position="154"/>
    </location>
</feature>
<dbReference type="SUPFAM" id="SSF57716">
    <property type="entry name" value="Glucocorticoid receptor-like (DNA-binding domain)"/>
    <property type="match status" value="4"/>
</dbReference>
<reference evidence="8 9" key="1">
    <citation type="submission" date="2022-09" db="EMBL/GenBank/DDBJ databases">
        <authorList>
            <person name="Palmer J.M."/>
        </authorList>
    </citation>
    <scope>NUCLEOTIDE SEQUENCE [LARGE SCALE GENOMIC DNA]</scope>
    <source>
        <strain evidence="8 9">DSM 7382</strain>
    </source>
</reference>